<evidence type="ECO:0000256" key="1">
    <source>
        <dbReference type="ARBA" id="ARBA00001974"/>
    </source>
</evidence>
<dbReference type="InterPro" id="IPR023753">
    <property type="entry name" value="FAD/NAD-binding_dom"/>
</dbReference>
<proteinExistence type="predicted"/>
<dbReference type="Gene3D" id="3.50.50.60">
    <property type="entry name" value="FAD/NAD(P)-binding domain"/>
    <property type="match status" value="2"/>
</dbReference>
<evidence type="ECO:0000259" key="5">
    <source>
        <dbReference type="Pfam" id="PF07992"/>
    </source>
</evidence>
<dbReference type="Gene3D" id="3.30.390.30">
    <property type="match status" value="1"/>
</dbReference>
<dbReference type="SUPFAM" id="SSF51905">
    <property type="entry name" value="FAD/NAD(P)-binding domain"/>
    <property type="match status" value="1"/>
</dbReference>
<gene>
    <name evidence="7" type="ORF">GCM10010470_36110</name>
</gene>
<feature type="domain" description="Reductase C-terminal" evidence="6">
    <location>
        <begin position="321"/>
        <end position="386"/>
    </location>
</feature>
<comment type="cofactor">
    <cofactor evidence="1">
        <name>FAD</name>
        <dbReference type="ChEBI" id="CHEBI:57692"/>
    </cofactor>
</comment>
<evidence type="ECO:0000256" key="2">
    <source>
        <dbReference type="ARBA" id="ARBA00022630"/>
    </source>
</evidence>
<dbReference type="PANTHER" id="PTHR43557">
    <property type="entry name" value="APOPTOSIS-INDUCING FACTOR 1"/>
    <property type="match status" value="1"/>
</dbReference>
<comment type="caution">
    <text evidence="7">The sequence shown here is derived from an EMBL/GenBank/DDBJ whole genome shotgun (WGS) entry which is preliminary data.</text>
</comment>
<protein>
    <submittedName>
        <fullName evidence="7">FAD-dependent oxidoreductase</fullName>
    </submittedName>
</protein>
<feature type="domain" description="FAD/NAD(P)-binding" evidence="5">
    <location>
        <begin position="3"/>
        <end position="299"/>
    </location>
</feature>
<sequence length="394" mass="41557">MRTIAIIGTSLAGFSAAQQLRQQGFDGRLVLVGDEVHQPYDRPPLSKDFLQGKIDRAELALGDQSDFDDLDAQWRIGDPAVRLRSADASVELLSGERIEADGVVLATGATPRRLPGTDGIAGIHTLRTVDDAAALRDELTSGSRVVVIGAGFIGAEVASSCSHLGAEVTVVEAAELPLVHALGKEMASACADLHGDHGVRTRFGVGVDEVLSADGRVTGVRLAGGEELPADVVVVGIGVRPNIEWLADSGLGLDDGVSCDAGGITGLSNIAAVGDVAHVHRPHLGRSTRAEHWTAATTQPRVAVRNLLAGNTVEHHNEVPYFWSDQYGVRIQFAGAARPGSEVRVVDGDVEDRSFLAHYEHDGQLVAVLGFNQPKAFGRARRQIARPGLITLSS</sequence>
<evidence type="ECO:0000313" key="7">
    <source>
        <dbReference type="EMBL" id="GAA2797679.1"/>
    </source>
</evidence>
<reference evidence="7 8" key="1">
    <citation type="journal article" date="2019" name="Int. J. Syst. Evol. Microbiol.">
        <title>The Global Catalogue of Microorganisms (GCM) 10K type strain sequencing project: providing services to taxonomists for standard genome sequencing and annotation.</title>
        <authorList>
            <consortium name="The Broad Institute Genomics Platform"/>
            <consortium name="The Broad Institute Genome Sequencing Center for Infectious Disease"/>
            <person name="Wu L."/>
            <person name="Ma J."/>
        </authorList>
    </citation>
    <scope>NUCLEOTIDE SEQUENCE [LARGE SCALE GENOMIC DNA]</scope>
    <source>
        <strain evidence="7 8">JCM 9383</strain>
    </source>
</reference>
<name>A0ABN3VG59_9PSEU</name>
<evidence type="ECO:0000313" key="8">
    <source>
        <dbReference type="Proteomes" id="UP001500979"/>
    </source>
</evidence>
<dbReference type="PANTHER" id="PTHR43557:SF2">
    <property type="entry name" value="RIESKE DOMAIN-CONTAINING PROTEIN-RELATED"/>
    <property type="match status" value="1"/>
</dbReference>
<keyword evidence="8" id="KW-1185">Reference proteome</keyword>
<dbReference type="InterPro" id="IPR036188">
    <property type="entry name" value="FAD/NAD-bd_sf"/>
</dbReference>
<dbReference type="EMBL" id="BAAAUX010000014">
    <property type="protein sequence ID" value="GAA2797679.1"/>
    <property type="molecule type" value="Genomic_DNA"/>
</dbReference>
<keyword evidence="2" id="KW-0285">Flavoprotein</keyword>
<dbReference type="SUPFAM" id="SSF55424">
    <property type="entry name" value="FAD/NAD-linked reductases, dimerisation (C-terminal) domain"/>
    <property type="match status" value="1"/>
</dbReference>
<evidence type="ECO:0000256" key="4">
    <source>
        <dbReference type="ARBA" id="ARBA00023002"/>
    </source>
</evidence>
<evidence type="ECO:0000259" key="6">
    <source>
        <dbReference type="Pfam" id="PF14759"/>
    </source>
</evidence>
<dbReference type="Proteomes" id="UP001500979">
    <property type="component" value="Unassembled WGS sequence"/>
</dbReference>
<accession>A0ABN3VG59</accession>
<dbReference type="InterPro" id="IPR016156">
    <property type="entry name" value="FAD/NAD-linked_Rdtase_dimer_sf"/>
</dbReference>
<keyword evidence="4" id="KW-0560">Oxidoreductase</keyword>
<dbReference type="PRINTS" id="PR00411">
    <property type="entry name" value="PNDRDTASEI"/>
</dbReference>
<dbReference type="Pfam" id="PF14759">
    <property type="entry name" value="Reductase_C"/>
    <property type="match status" value="1"/>
</dbReference>
<keyword evidence="3" id="KW-0274">FAD</keyword>
<dbReference type="InterPro" id="IPR028202">
    <property type="entry name" value="Reductase_C"/>
</dbReference>
<dbReference type="RefSeq" id="WP_344681112.1">
    <property type="nucleotide sequence ID" value="NZ_BAAAUX010000014.1"/>
</dbReference>
<dbReference type="InterPro" id="IPR050446">
    <property type="entry name" value="FAD-oxidoreductase/Apoptosis"/>
</dbReference>
<evidence type="ECO:0000256" key="3">
    <source>
        <dbReference type="ARBA" id="ARBA00022827"/>
    </source>
</evidence>
<organism evidence="7 8">
    <name type="scientific">Saccharopolyspora taberi</name>
    <dbReference type="NCBI Taxonomy" id="60895"/>
    <lineage>
        <taxon>Bacteria</taxon>
        <taxon>Bacillati</taxon>
        <taxon>Actinomycetota</taxon>
        <taxon>Actinomycetes</taxon>
        <taxon>Pseudonocardiales</taxon>
        <taxon>Pseudonocardiaceae</taxon>
        <taxon>Saccharopolyspora</taxon>
    </lineage>
</organism>
<dbReference type="Pfam" id="PF07992">
    <property type="entry name" value="Pyr_redox_2"/>
    <property type="match status" value="1"/>
</dbReference>
<dbReference type="PRINTS" id="PR00368">
    <property type="entry name" value="FADPNR"/>
</dbReference>